<evidence type="ECO:0000313" key="3">
    <source>
        <dbReference type="Proteomes" id="UP000317093"/>
    </source>
</evidence>
<dbReference type="Pfam" id="PF10816">
    <property type="entry name" value="DUF2760"/>
    <property type="match status" value="1"/>
</dbReference>
<organism evidence="2 3">
    <name type="scientific">Kolteria novifilia</name>
    <dbReference type="NCBI Taxonomy" id="2527975"/>
    <lineage>
        <taxon>Bacteria</taxon>
        <taxon>Pseudomonadati</taxon>
        <taxon>Planctomycetota</taxon>
        <taxon>Planctomycetia</taxon>
        <taxon>Kolteriales</taxon>
        <taxon>Kolteriaceae</taxon>
        <taxon>Kolteria</taxon>
    </lineage>
</organism>
<evidence type="ECO:0000313" key="2">
    <source>
        <dbReference type="EMBL" id="QDU62230.1"/>
    </source>
</evidence>
<name>A0A518B5I2_9BACT</name>
<evidence type="ECO:0000259" key="1">
    <source>
        <dbReference type="Pfam" id="PF10816"/>
    </source>
</evidence>
<accession>A0A518B5I2</accession>
<reference evidence="2 3" key="1">
    <citation type="submission" date="2019-02" db="EMBL/GenBank/DDBJ databases">
        <title>Deep-cultivation of Planctomycetes and their phenomic and genomic characterization uncovers novel biology.</title>
        <authorList>
            <person name="Wiegand S."/>
            <person name="Jogler M."/>
            <person name="Boedeker C."/>
            <person name="Pinto D."/>
            <person name="Vollmers J."/>
            <person name="Rivas-Marin E."/>
            <person name="Kohn T."/>
            <person name="Peeters S.H."/>
            <person name="Heuer A."/>
            <person name="Rast P."/>
            <person name="Oberbeckmann S."/>
            <person name="Bunk B."/>
            <person name="Jeske O."/>
            <person name="Meyerdierks A."/>
            <person name="Storesund J.E."/>
            <person name="Kallscheuer N."/>
            <person name="Luecker S."/>
            <person name="Lage O.M."/>
            <person name="Pohl T."/>
            <person name="Merkel B.J."/>
            <person name="Hornburger P."/>
            <person name="Mueller R.-W."/>
            <person name="Bruemmer F."/>
            <person name="Labrenz M."/>
            <person name="Spormann A.M."/>
            <person name="Op den Camp H."/>
            <person name="Overmann J."/>
            <person name="Amann R."/>
            <person name="Jetten M.S.M."/>
            <person name="Mascher T."/>
            <person name="Medema M.H."/>
            <person name="Devos D.P."/>
            <person name="Kaster A.-K."/>
            <person name="Ovreas L."/>
            <person name="Rohde M."/>
            <person name="Galperin M.Y."/>
            <person name="Jogler C."/>
        </authorList>
    </citation>
    <scope>NUCLEOTIDE SEQUENCE [LARGE SCALE GENOMIC DNA]</scope>
    <source>
        <strain evidence="2 3">Pan216</strain>
    </source>
</reference>
<protein>
    <recommendedName>
        <fullName evidence="1">DUF2760 domain-containing protein</fullName>
    </recommendedName>
</protein>
<dbReference type="Proteomes" id="UP000317093">
    <property type="component" value="Chromosome"/>
</dbReference>
<feature type="domain" description="DUF2760" evidence="1">
    <location>
        <begin position="46"/>
        <end position="165"/>
    </location>
</feature>
<dbReference type="AlphaFoldDB" id="A0A518B5I2"/>
<dbReference type="RefSeq" id="WP_419192539.1">
    <property type="nucleotide sequence ID" value="NZ_CP036279.1"/>
</dbReference>
<proteinExistence type="predicted"/>
<keyword evidence="3" id="KW-1185">Reference proteome</keyword>
<gene>
    <name evidence="2" type="ORF">Pan216_30970</name>
</gene>
<dbReference type="EMBL" id="CP036279">
    <property type="protein sequence ID" value="QDU62230.1"/>
    <property type="molecule type" value="Genomic_DNA"/>
</dbReference>
<dbReference type="InterPro" id="IPR021212">
    <property type="entry name" value="DUF2760"/>
</dbReference>
<sequence length="167" mass="17687">MGRLGLAFKAFFQTLTNADFADKVETLALPAPAEPKEEKPTIQPELVGLLALFQREGRLIDFLKEDLGGFGDAQIGAAARSVHEGCRKALEEHISLEPILSESEGASVSVPAGFDPATIRVVGQVAGDPPFQGTLQHHGWKIAEGSGPVSLPKTDQLVVAPAEVEIP</sequence>
<dbReference type="KEGG" id="knv:Pan216_30970"/>